<dbReference type="InterPro" id="IPR009057">
    <property type="entry name" value="Homeodomain-like_sf"/>
</dbReference>
<dbReference type="Proteomes" id="UP000594903">
    <property type="component" value="Chromosome"/>
</dbReference>
<dbReference type="PROSITE" id="PS00041">
    <property type="entry name" value="HTH_ARAC_FAMILY_1"/>
    <property type="match status" value="1"/>
</dbReference>
<dbReference type="SUPFAM" id="SSF46689">
    <property type="entry name" value="Homeodomain-like"/>
    <property type="match status" value="1"/>
</dbReference>
<keyword evidence="8" id="KW-1185">Reference proteome</keyword>
<dbReference type="EMBL" id="CP065725">
    <property type="protein sequence ID" value="QPT39455.1"/>
    <property type="molecule type" value="Genomic_DNA"/>
</dbReference>
<evidence type="ECO:0000256" key="3">
    <source>
        <dbReference type="ARBA" id="ARBA00023163"/>
    </source>
</evidence>
<evidence type="ECO:0000313" key="7">
    <source>
        <dbReference type="Proteomes" id="UP000254603"/>
    </source>
</evidence>
<reference evidence="6 7" key="1">
    <citation type="submission" date="2018-06" db="EMBL/GenBank/DDBJ databases">
        <authorList>
            <consortium name="Pathogen Informatics"/>
            <person name="Doyle S."/>
        </authorList>
    </citation>
    <scope>NUCLEOTIDE SEQUENCE [LARGE SCALE GENOMIC DNA]</scope>
    <source>
        <strain evidence="6 7">NCTC11997</strain>
    </source>
</reference>
<evidence type="ECO:0000313" key="6">
    <source>
        <dbReference type="EMBL" id="SUA56249.1"/>
    </source>
</evidence>
<reference evidence="5 8" key="2">
    <citation type="submission" date="2020-12" db="EMBL/GenBank/DDBJ databases">
        <title>FDA dAtabase for Regulatory Grade micrObial Sequences (FDA-ARGOS): Supporting development and validation of Infectious Disease Dx tests.</title>
        <authorList>
            <person name="Sproer C."/>
            <person name="Gronow S."/>
            <person name="Severitt S."/>
            <person name="Schroder I."/>
            <person name="Tallon L."/>
            <person name="Sadzewicz L."/>
            <person name="Zhao X."/>
            <person name="Boylan J."/>
            <person name="Ott S."/>
            <person name="Bowen H."/>
            <person name="Vavikolanu K."/>
            <person name="Mehta A."/>
            <person name="Aluvathingal J."/>
            <person name="Nadendla S."/>
            <person name="Lowell S."/>
            <person name="Myers T."/>
            <person name="Yan Y."/>
            <person name="Sichtig H."/>
        </authorList>
    </citation>
    <scope>NUCLEOTIDE SEQUENCE [LARGE SCALE GENOMIC DNA]</scope>
    <source>
        <strain evidence="5 8">FDAARGOS_872</strain>
    </source>
</reference>
<dbReference type="InterPro" id="IPR020449">
    <property type="entry name" value="Tscrpt_reg_AraC-type_HTH"/>
</dbReference>
<keyword evidence="1" id="KW-0805">Transcription regulation</keyword>
<dbReference type="AlphaFoldDB" id="A0A378XGC2"/>
<dbReference type="PANTHER" id="PTHR43280">
    <property type="entry name" value="ARAC-FAMILY TRANSCRIPTIONAL REGULATOR"/>
    <property type="match status" value="1"/>
</dbReference>
<dbReference type="Pfam" id="PF12833">
    <property type="entry name" value="HTH_18"/>
    <property type="match status" value="1"/>
</dbReference>
<evidence type="ECO:0000313" key="5">
    <source>
        <dbReference type="EMBL" id="QPT39455.1"/>
    </source>
</evidence>
<dbReference type="STRING" id="1122619.GCA_000373745_00338"/>
<dbReference type="PRINTS" id="PR00032">
    <property type="entry name" value="HTHARAC"/>
</dbReference>
<dbReference type="PANTHER" id="PTHR43280:SF28">
    <property type="entry name" value="HTH-TYPE TRANSCRIPTIONAL ACTIVATOR RHAS"/>
    <property type="match status" value="1"/>
</dbReference>
<dbReference type="SMART" id="SM00342">
    <property type="entry name" value="HTH_ARAC"/>
    <property type="match status" value="1"/>
</dbReference>
<dbReference type="GO" id="GO:0003700">
    <property type="term" value="F:DNA-binding transcription factor activity"/>
    <property type="evidence" value="ECO:0007669"/>
    <property type="project" value="InterPro"/>
</dbReference>
<proteinExistence type="predicted"/>
<dbReference type="Proteomes" id="UP000254603">
    <property type="component" value="Unassembled WGS sequence"/>
</dbReference>
<evidence type="ECO:0000313" key="8">
    <source>
        <dbReference type="Proteomes" id="UP000594903"/>
    </source>
</evidence>
<dbReference type="PROSITE" id="PS01124">
    <property type="entry name" value="HTH_ARAC_FAMILY_2"/>
    <property type="match status" value="1"/>
</dbReference>
<keyword evidence="2" id="KW-0238">DNA-binding</keyword>
<dbReference type="EMBL" id="UGSB01000001">
    <property type="protein sequence ID" value="SUA56249.1"/>
    <property type="molecule type" value="Genomic_DNA"/>
</dbReference>
<name>A0A378XGC2_9BURK</name>
<sequence length="306" mass="35349">MTSKFFHSDHLVWLVNHDQAHDFLEGRYFFRQLNSGLSIHGGTLCPSQSLKSGRIINRYVNLIVLLEGSLRFAINEQRYDITAASHGKLILITPDNNSLFTRYLVSGEQSTKIAIKGIDRWIDDDDQHHYPGLYQQAVRIRELDAQQRHLSLNFLQQTMSPSPSSLVLDYSALKLLDQLWENFASDCAQHEAIARIKPQHEFIRQLTNAYQPRLSAQELADYLHLSERTLQRRIKSHFNCSLREWMHQQKMILALKLLVQNQLSISEVSYECGYQHVSNFGQAFKKFFDSTPAEIQRANTSKSATN</sequence>
<evidence type="ECO:0000256" key="2">
    <source>
        <dbReference type="ARBA" id="ARBA00023125"/>
    </source>
</evidence>
<dbReference type="Gene3D" id="1.10.10.60">
    <property type="entry name" value="Homeodomain-like"/>
    <property type="match status" value="1"/>
</dbReference>
<dbReference type="GO" id="GO:0043565">
    <property type="term" value="F:sequence-specific DNA binding"/>
    <property type="evidence" value="ECO:0007669"/>
    <property type="project" value="InterPro"/>
</dbReference>
<protein>
    <submittedName>
        <fullName evidence="5">Helix-turn-helix transcriptional regulator</fullName>
    </submittedName>
    <submittedName>
        <fullName evidence="6">L-rhamnose operon regulatory protein rhaS</fullName>
    </submittedName>
</protein>
<dbReference type="RefSeq" id="WP_018573515.1">
    <property type="nucleotide sequence ID" value="NZ_CP065725.1"/>
</dbReference>
<dbReference type="InterPro" id="IPR018060">
    <property type="entry name" value="HTH_AraC"/>
</dbReference>
<organism evidence="6 7">
    <name type="scientific">Oligella ureolytica</name>
    <dbReference type="NCBI Taxonomy" id="90244"/>
    <lineage>
        <taxon>Bacteria</taxon>
        <taxon>Pseudomonadati</taxon>
        <taxon>Pseudomonadota</taxon>
        <taxon>Betaproteobacteria</taxon>
        <taxon>Burkholderiales</taxon>
        <taxon>Alcaligenaceae</taxon>
        <taxon>Oligella</taxon>
    </lineage>
</organism>
<accession>A0A378XGC2</accession>
<evidence type="ECO:0000256" key="1">
    <source>
        <dbReference type="ARBA" id="ARBA00023015"/>
    </source>
</evidence>
<evidence type="ECO:0000259" key="4">
    <source>
        <dbReference type="PROSITE" id="PS01124"/>
    </source>
</evidence>
<dbReference type="InterPro" id="IPR018062">
    <property type="entry name" value="HTH_AraC-typ_CS"/>
</dbReference>
<dbReference type="OrthoDB" id="8766450at2"/>
<feature type="domain" description="HTH araC/xylS-type" evidence="4">
    <location>
        <begin position="200"/>
        <end position="298"/>
    </location>
</feature>
<gene>
    <name evidence="6" type="primary">rhaS</name>
    <name evidence="5" type="ORF">I6G29_09835</name>
    <name evidence="6" type="ORF">NCTC11997_02033</name>
</gene>
<keyword evidence="3" id="KW-0804">Transcription</keyword>